<reference evidence="3" key="1">
    <citation type="journal article" date="2013" name="Nat. Genet.">
        <title>The draft genomes of soft-shell turtle and green sea turtle yield insights into the development and evolution of the turtle-specific body plan.</title>
        <authorList>
            <person name="Wang Z."/>
            <person name="Pascual-Anaya J."/>
            <person name="Zadissa A."/>
            <person name="Li W."/>
            <person name="Niimura Y."/>
            <person name="Huang Z."/>
            <person name="Li C."/>
            <person name="White S."/>
            <person name="Xiong Z."/>
            <person name="Fang D."/>
            <person name="Wang B."/>
            <person name="Ming Y."/>
            <person name="Chen Y."/>
            <person name="Zheng Y."/>
            <person name="Kuraku S."/>
            <person name="Pignatelli M."/>
            <person name="Herrero J."/>
            <person name="Beal K."/>
            <person name="Nozawa M."/>
            <person name="Li Q."/>
            <person name="Wang J."/>
            <person name="Zhang H."/>
            <person name="Yu L."/>
            <person name="Shigenobu S."/>
            <person name="Wang J."/>
            <person name="Liu J."/>
            <person name="Flicek P."/>
            <person name="Searle S."/>
            <person name="Wang J."/>
            <person name="Kuratani S."/>
            <person name="Yin Y."/>
            <person name="Aken B."/>
            <person name="Zhang G."/>
            <person name="Irie N."/>
        </authorList>
    </citation>
    <scope>NUCLEOTIDE SEQUENCE [LARGE SCALE GENOMIC DNA]</scope>
</reference>
<evidence type="ECO:0000256" key="1">
    <source>
        <dbReference type="SAM" id="MobiDB-lite"/>
    </source>
</evidence>
<protein>
    <submittedName>
        <fullName evidence="2">Uncharacterized protein</fullName>
    </submittedName>
</protein>
<dbReference type="AlphaFoldDB" id="M7B3X3"/>
<accession>M7B3X3</accession>
<organism evidence="2 3">
    <name type="scientific">Chelonia mydas</name>
    <name type="common">Green sea-turtle</name>
    <name type="synonym">Chelonia agassizi</name>
    <dbReference type="NCBI Taxonomy" id="8469"/>
    <lineage>
        <taxon>Eukaryota</taxon>
        <taxon>Metazoa</taxon>
        <taxon>Chordata</taxon>
        <taxon>Craniata</taxon>
        <taxon>Vertebrata</taxon>
        <taxon>Euteleostomi</taxon>
        <taxon>Archelosauria</taxon>
        <taxon>Testudinata</taxon>
        <taxon>Testudines</taxon>
        <taxon>Cryptodira</taxon>
        <taxon>Durocryptodira</taxon>
        <taxon>Americhelydia</taxon>
        <taxon>Chelonioidea</taxon>
        <taxon>Cheloniidae</taxon>
        <taxon>Chelonia</taxon>
    </lineage>
</organism>
<proteinExistence type="predicted"/>
<evidence type="ECO:0000313" key="2">
    <source>
        <dbReference type="EMBL" id="EMP31789.1"/>
    </source>
</evidence>
<name>M7B3X3_CHEMY</name>
<gene>
    <name evidence="2" type="ORF">UY3_11090</name>
</gene>
<dbReference type="EMBL" id="KB543464">
    <property type="protein sequence ID" value="EMP31789.1"/>
    <property type="molecule type" value="Genomic_DNA"/>
</dbReference>
<feature type="region of interest" description="Disordered" evidence="1">
    <location>
        <begin position="54"/>
        <end position="83"/>
    </location>
</feature>
<evidence type="ECO:0000313" key="3">
    <source>
        <dbReference type="Proteomes" id="UP000031443"/>
    </source>
</evidence>
<dbReference type="Proteomes" id="UP000031443">
    <property type="component" value="Unassembled WGS sequence"/>
</dbReference>
<sequence>MILERVPGKSFVCMKCRLIELVEEKIRGDILDQGKPDSEEGLGLPELLTADYPEELEEPGSDLSPSEPDAEETHRERVTVKNKQVKKCKQYSHRFQSSSRVSLYRQKEKEDLWHLRETNKFILSFLWSLDYRPKSRNITIKNFKADSNEKLVNWN</sequence>
<keyword evidence="3" id="KW-1185">Reference proteome</keyword>